<dbReference type="Proteomes" id="UP000188268">
    <property type="component" value="Unassembled WGS sequence"/>
</dbReference>
<feature type="compositionally biased region" description="Basic and acidic residues" evidence="1">
    <location>
        <begin position="9"/>
        <end position="24"/>
    </location>
</feature>
<comment type="caution">
    <text evidence="2">The sequence shown here is derived from an EMBL/GenBank/DDBJ whole genome shotgun (WGS) entry which is preliminary data.</text>
</comment>
<feature type="compositionally biased region" description="Polar residues" evidence="1">
    <location>
        <begin position="25"/>
        <end position="45"/>
    </location>
</feature>
<keyword evidence="3" id="KW-1185">Reference proteome</keyword>
<gene>
    <name evidence="2" type="ORF">CCACVL1_29590</name>
</gene>
<protein>
    <submittedName>
        <fullName evidence="2">Uncharacterized protein</fullName>
    </submittedName>
</protein>
<evidence type="ECO:0000256" key="1">
    <source>
        <dbReference type="SAM" id="MobiDB-lite"/>
    </source>
</evidence>
<sequence length="45" mass="4945">MTVRFSKNSRREGKGNEDRGEETTTRPTTAMSSSSHATISTPTML</sequence>
<dbReference type="Gramene" id="OMO51783">
    <property type="protein sequence ID" value="OMO51783"/>
    <property type="gene ID" value="CCACVL1_29590"/>
</dbReference>
<dbReference type="EMBL" id="AWWV01015696">
    <property type="protein sequence ID" value="OMO51783.1"/>
    <property type="molecule type" value="Genomic_DNA"/>
</dbReference>
<evidence type="ECO:0000313" key="3">
    <source>
        <dbReference type="Proteomes" id="UP000188268"/>
    </source>
</evidence>
<evidence type="ECO:0000313" key="2">
    <source>
        <dbReference type="EMBL" id="OMO51783.1"/>
    </source>
</evidence>
<dbReference type="AlphaFoldDB" id="A0A1R3G145"/>
<reference evidence="2 3" key="1">
    <citation type="submission" date="2013-09" db="EMBL/GenBank/DDBJ databases">
        <title>Corchorus capsularis genome sequencing.</title>
        <authorList>
            <person name="Alam M."/>
            <person name="Haque M.S."/>
            <person name="Islam M.S."/>
            <person name="Emdad E.M."/>
            <person name="Islam M.M."/>
            <person name="Ahmed B."/>
            <person name="Halim A."/>
            <person name="Hossen Q.M.M."/>
            <person name="Hossain M.Z."/>
            <person name="Ahmed R."/>
            <person name="Khan M.M."/>
            <person name="Islam R."/>
            <person name="Rashid M.M."/>
            <person name="Khan S.A."/>
            <person name="Rahman M.S."/>
            <person name="Alam M."/>
        </authorList>
    </citation>
    <scope>NUCLEOTIDE SEQUENCE [LARGE SCALE GENOMIC DNA]</scope>
    <source>
        <strain evidence="3">cv. CVL-1</strain>
        <tissue evidence="2">Whole seedling</tissue>
    </source>
</reference>
<proteinExistence type="predicted"/>
<organism evidence="2 3">
    <name type="scientific">Corchorus capsularis</name>
    <name type="common">Jute</name>
    <dbReference type="NCBI Taxonomy" id="210143"/>
    <lineage>
        <taxon>Eukaryota</taxon>
        <taxon>Viridiplantae</taxon>
        <taxon>Streptophyta</taxon>
        <taxon>Embryophyta</taxon>
        <taxon>Tracheophyta</taxon>
        <taxon>Spermatophyta</taxon>
        <taxon>Magnoliopsida</taxon>
        <taxon>eudicotyledons</taxon>
        <taxon>Gunneridae</taxon>
        <taxon>Pentapetalae</taxon>
        <taxon>rosids</taxon>
        <taxon>malvids</taxon>
        <taxon>Malvales</taxon>
        <taxon>Malvaceae</taxon>
        <taxon>Grewioideae</taxon>
        <taxon>Apeibeae</taxon>
        <taxon>Corchorus</taxon>
    </lineage>
</organism>
<accession>A0A1R3G145</accession>
<feature type="region of interest" description="Disordered" evidence="1">
    <location>
        <begin position="1"/>
        <end position="45"/>
    </location>
</feature>
<name>A0A1R3G145_COCAP</name>